<accession>B8FFW8</accession>
<organism evidence="1 2">
    <name type="scientific">Desulfatibacillum aliphaticivorans</name>
    <dbReference type="NCBI Taxonomy" id="218208"/>
    <lineage>
        <taxon>Bacteria</taxon>
        <taxon>Pseudomonadati</taxon>
        <taxon>Thermodesulfobacteriota</taxon>
        <taxon>Desulfobacteria</taxon>
        <taxon>Desulfobacterales</taxon>
        <taxon>Desulfatibacillaceae</taxon>
        <taxon>Desulfatibacillum</taxon>
    </lineage>
</organism>
<sequence length="93" mass="10532">MEKELEKTVLDFLLPLRMGKGLDADKYSAMCDVLGSLKARLSDEDSIPKSWAVWLVDTVPHMEGCASLYPEHEAEKIFDKAQETLELIYDVLT</sequence>
<dbReference type="RefSeq" id="WP_012610957.1">
    <property type="nucleotide sequence ID" value="NC_011768.1"/>
</dbReference>
<dbReference type="Proteomes" id="UP000000739">
    <property type="component" value="Chromosome"/>
</dbReference>
<dbReference type="AlphaFoldDB" id="B8FFW8"/>
<evidence type="ECO:0000313" key="2">
    <source>
        <dbReference type="Proteomes" id="UP000000739"/>
    </source>
</evidence>
<dbReference type="HOGENOM" id="CLU_2394874_0_0_7"/>
<evidence type="ECO:0000313" key="1">
    <source>
        <dbReference type="EMBL" id="ACL03523.1"/>
    </source>
</evidence>
<keyword evidence="2" id="KW-1185">Reference proteome</keyword>
<protein>
    <submittedName>
        <fullName evidence="1">Uncharacterized protein</fullName>
    </submittedName>
</protein>
<gene>
    <name evidence="1" type="ordered locus">Dalk_1826</name>
</gene>
<reference evidence="1 2" key="1">
    <citation type="journal article" date="2012" name="Environ. Microbiol.">
        <title>The genome sequence of Desulfatibacillum alkenivorans AK-01: a blueprint for anaerobic alkane oxidation.</title>
        <authorList>
            <person name="Callaghan A.V."/>
            <person name="Morris B.E."/>
            <person name="Pereira I.A."/>
            <person name="McInerney M.J."/>
            <person name="Austin R.N."/>
            <person name="Groves J.T."/>
            <person name="Kukor J.J."/>
            <person name="Suflita J.M."/>
            <person name="Young L.Y."/>
            <person name="Zylstra G.J."/>
            <person name="Wawrik B."/>
        </authorList>
    </citation>
    <scope>NUCLEOTIDE SEQUENCE [LARGE SCALE GENOMIC DNA]</scope>
    <source>
        <strain evidence="1 2">AK-01</strain>
    </source>
</reference>
<dbReference type="KEGG" id="dal:Dalk_1826"/>
<dbReference type="EMBL" id="CP001322">
    <property type="protein sequence ID" value="ACL03523.1"/>
    <property type="molecule type" value="Genomic_DNA"/>
</dbReference>
<proteinExistence type="predicted"/>
<name>B8FFW8_DESAL</name>